<evidence type="ECO:0000313" key="1">
    <source>
        <dbReference type="EMBL" id="KAI3700650.1"/>
    </source>
</evidence>
<comment type="caution">
    <text evidence="1">The sequence shown here is derived from an EMBL/GenBank/DDBJ whole genome shotgun (WGS) entry which is preliminary data.</text>
</comment>
<sequence length="433" mass="50309">MSSSDDGLDEAIDLAISIRQRIIEELDSGESSNTGGHTRRFIERERDAAQQRLFKEYFIDNSTYSDYQFRRRFRMHKSLFLKIVGDVEAANVYFKQRPNAAGILGFHPIQKCTAALRMLAYGTIADALHESIRMAERTSRETLQYFCETVIHLYQGRYMRAPTPNDIRQLYAHHGHVHGFPGMLGNVDCMHRRWDMCPNAWHGQYTKGNYGYPTVVLQAAASQDLWFWHSFFGEPGSNNDINVLNSSDLYDDLYKGTAPDSSFILRGIEYRYGYYLVDGIYPEHSVLVKTLTCPSDPQRKRFKRAQERARKDIERAFGVLKKRFHIISKPALFRHKSTMQKVMYTCMILHNMIIEHEGRAICQYDENEIIPPRQAHAPGTPGYRQRVQIVHDFTIHGDLRRHLIDHLWTLNHLDLNVPPPVVDDDEFSDEDHI</sequence>
<dbReference type="Proteomes" id="UP001055811">
    <property type="component" value="Linkage Group LG08"/>
</dbReference>
<dbReference type="EMBL" id="CM042016">
    <property type="protein sequence ID" value="KAI3700650.1"/>
    <property type="molecule type" value="Genomic_DNA"/>
</dbReference>
<keyword evidence="2" id="KW-1185">Reference proteome</keyword>
<proteinExistence type="predicted"/>
<evidence type="ECO:0000313" key="2">
    <source>
        <dbReference type="Proteomes" id="UP001055811"/>
    </source>
</evidence>
<protein>
    <submittedName>
        <fullName evidence="1">Uncharacterized protein</fullName>
    </submittedName>
</protein>
<gene>
    <name evidence="1" type="ORF">L2E82_45287</name>
</gene>
<reference evidence="1 2" key="2">
    <citation type="journal article" date="2022" name="Mol. Ecol. Resour.">
        <title>The genomes of chicory, endive, great burdock and yacon provide insights into Asteraceae paleo-polyploidization history and plant inulin production.</title>
        <authorList>
            <person name="Fan W."/>
            <person name="Wang S."/>
            <person name="Wang H."/>
            <person name="Wang A."/>
            <person name="Jiang F."/>
            <person name="Liu H."/>
            <person name="Zhao H."/>
            <person name="Xu D."/>
            <person name="Zhang Y."/>
        </authorList>
    </citation>
    <scope>NUCLEOTIDE SEQUENCE [LARGE SCALE GENOMIC DNA]</scope>
    <source>
        <strain evidence="2">cv. Punajuju</strain>
        <tissue evidence="1">Leaves</tissue>
    </source>
</reference>
<name>A0ACB8ZTF5_CICIN</name>
<reference evidence="2" key="1">
    <citation type="journal article" date="2022" name="Mol. Ecol. Resour.">
        <title>The genomes of chicory, endive, great burdock and yacon provide insights into Asteraceae palaeo-polyploidization history and plant inulin production.</title>
        <authorList>
            <person name="Fan W."/>
            <person name="Wang S."/>
            <person name="Wang H."/>
            <person name="Wang A."/>
            <person name="Jiang F."/>
            <person name="Liu H."/>
            <person name="Zhao H."/>
            <person name="Xu D."/>
            <person name="Zhang Y."/>
        </authorList>
    </citation>
    <scope>NUCLEOTIDE SEQUENCE [LARGE SCALE GENOMIC DNA]</scope>
    <source>
        <strain evidence="2">cv. Punajuju</strain>
    </source>
</reference>
<organism evidence="1 2">
    <name type="scientific">Cichorium intybus</name>
    <name type="common">Chicory</name>
    <dbReference type="NCBI Taxonomy" id="13427"/>
    <lineage>
        <taxon>Eukaryota</taxon>
        <taxon>Viridiplantae</taxon>
        <taxon>Streptophyta</taxon>
        <taxon>Embryophyta</taxon>
        <taxon>Tracheophyta</taxon>
        <taxon>Spermatophyta</taxon>
        <taxon>Magnoliopsida</taxon>
        <taxon>eudicotyledons</taxon>
        <taxon>Gunneridae</taxon>
        <taxon>Pentapetalae</taxon>
        <taxon>asterids</taxon>
        <taxon>campanulids</taxon>
        <taxon>Asterales</taxon>
        <taxon>Asteraceae</taxon>
        <taxon>Cichorioideae</taxon>
        <taxon>Cichorieae</taxon>
        <taxon>Cichoriinae</taxon>
        <taxon>Cichorium</taxon>
    </lineage>
</organism>
<accession>A0ACB8ZTF5</accession>